<evidence type="ECO:0000313" key="1">
    <source>
        <dbReference type="EMBL" id="EDO42614.1"/>
    </source>
</evidence>
<evidence type="ECO:0000313" key="2">
    <source>
        <dbReference type="Proteomes" id="UP000001593"/>
    </source>
</evidence>
<organism evidence="1 2">
    <name type="scientific">Nematostella vectensis</name>
    <name type="common">Starlet sea anemone</name>
    <dbReference type="NCBI Taxonomy" id="45351"/>
    <lineage>
        <taxon>Eukaryota</taxon>
        <taxon>Metazoa</taxon>
        <taxon>Cnidaria</taxon>
        <taxon>Anthozoa</taxon>
        <taxon>Hexacorallia</taxon>
        <taxon>Actiniaria</taxon>
        <taxon>Edwardsiidae</taxon>
        <taxon>Nematostella</taxon>
    </lineage>
</organism>
<name>A7S0W9_NEMVE</name>
<proteinExistence type="predicted"/>
<protein>
    <submittedName>
        <fullName evidence="1">Uncharacterized protein</fullName>
    </submittedName>
</protein>
<dbReference type="AlphaFoldDB" id="A7S0W9"/>
<keyword evidence="2" id="KW-1185">Reference proteome</keyword>
<dbReference type="HOGENOM" id="CLU_1046975_0_0_1"/>
<reference evidence="1 2" key="1">
    <citation type="journal article" date="2007" name="Science">
        <title>Sea anemone genome reveals ancestral eumetazoan gene repertoire and genomic organization.</title>
        <authorList>
            <person name="Putnam N.H."/>
            <person name="Srivastava M."/>
            <person name="Hellsten U."/>
            <person name="Dirks B."/>
            <person name="Chapman J."/>
            <person name="Salamov A."/>
            <person name="Terry A."/>
            <person name="Shapiro H."/>
            <person name="Lindquist E."/>
            <person name="Kapitonov V.V."/>
            <person name="Jurka J."/>
            <person name="Genikhovich G."/>
            <person name="Grigoriev I.V."/>
            <person name="Lucas S.M."/>
            <person name="Steele R.E."/>
            <person name="Finnerty J.R."/>
            <person name="Technau U."/>
            <person name="Martindale M.Q."/>
            <person name="Rokhsar D.S."/>
        </authorList>
    </citation>
    <scope>NUCLEOTIDE SEQUENCE [LARGE SCALE GENOMIC DNA]</scope>
    <source>
        <strain evidence="2">CH2 X CH6</strain>
    </source>
</reference>
<dbReference type="InParanoid" id="A7S0W9"/>
<accession>A7S0W9</accession>
<gene>
    <name evidence="1" type="ORF">NEMVEDRAFT_v1g205083</name>
</gene>
<dbReference type="Proteomes" id="UP000001593">
    <property type="component" value="Unassembled WGS sequence"/>
</dbReference>
<dbReference type="eggNOG" id="ENOG502RTWD">
    <property type="taxonomic scope" value="Eukaryota"/>
</dbReference>
<sequence length="266" mass="30282">MFCKPPFNLTMLFPGKPPSNLTMLFPDKPSSNLTMLFPGKRPSNLTMLFPGKPPSNLTMLFPDKPSSNLTMLFPGKPPSNLTMLFPGKPPSNLTMFSPAIVYYELQETTANILLSVKINSTIAKEVFDAVSDPLHEIFKGHSFLVGIHNVERSRDGRDHIVVRYTANEQIPILGIYNHSIFFNVKMTILKEDSLLMNELVVYGILHMKQVWEIAKDGDGVVVFNKIDMQSYRCVVQFSHGKAMQAHRALLEHLKQYWERRYYSNST</sequence>
<dbReference type="EMBL" id="DS469562">
    <property type="protein sequence ID" value="EDO42614.1"/>
    <property type="molecule type" value="Genomic_DNA"/>
</dbReference>